<dbReference type="InterPro" id="IPR004090">
    <property type="entry name" value="Chemotax_Me-accpt_rcpt"/>
</dbReference>
<evidence type="ECO:0000256" key="9">
    <source>
        <dbReference type="ARBA" id="ARBA00029447"/>
    </source>
</evidence>
<evidence type="ECO:0000256" key="3">
    <source>
        <dbReference type="ARBA" id="ARBA00022481"/>
    </source>
</evidence>
<dbReference type="AlphaFoldDB" id="A0A0P9LE80"/>
<feature type="domain" description="HBM" evidence="14">
    <location>
        <begin position="48"/>
        <end position="291"/>
    </location>
</feature>
<dbReference type="InterPro" id="IPR004089">
    <property type="entry name" value="MCPsignal_dom"/>
</dbReference>
<evidence type="ECO:0000256" key="11">
    <source>
        <dbReference type="SAM" id="Phobius"/>
    </source>
</evidence>
<dbReference type="GO" id="GO:0006935">
    <property type="term" value="P:chemotaxis"/>
    <property type="evidence" value="ECO:0007669"/>
    <property type="project" value="UniProtKB-KW"/>
</dbReference>
<keyword evidence="4" id="KW-0145">Chemotaxis</keyword>
<dbReference type="Proteomes" id="UP000050564">
    <property type="component" value="Unassembled WGS sequence"/>
</dbReference>
<dbReference type="GO" id="GO:0007165">
    <property type="term" value="P:signal transduction"/>
    <property type="evidence" value="ECO:0007669"/>
    <property type="project" value="UniProtKB-KW"/>
</dbReference>
<dbReference type="InterPro" id="IPR032255">
    <property type="entry name" value="HBM"/>
</dbReference>
<keyword evidence="2" id="KW-1003">Cell membrane</keyword>
<name>A0A0P9LE80_PSECA</name>
<evidence type="ECO:0000256" key="5">
    <source>
        <dbReference type="ARBA" id="ARBA00022692"/>
    </source>
</evidence>
<evidence type="ECO:0000256" key="8">
    <source>
        <dbReference type="ARBA" id="ARBA00023224"/>
    </source>
</evidence>
<dbReference type="SMART" id="SM00304">
    <property type="entry name" value="HAMP"/>
    <property type="match status" value="2"/>
</dbReference>
<feature type="domain" description="HAMP" evidence="13">
    <location>
        <begin position="318"/>
        <end position="370"/>
    </location>
</feature>
<dbReference type="GO" id="GO:0016301">
    <property type="term" value="F:kinase activity"/>
    <property type="evidence" value="ECO:0007669"/>
    <property type="project" value="UniProtKB-KW"/>
</dbReference>
<dbReference type="Gene3D" id="1.10.287.950">
    <property type="entry name" value="Methyl-accepting chemotaxis protein"/>
    <property type="match status" value="1"/>
</dbReference>
<dbReference type="EMBL" id="RBOW01000422">
    <property type="protein sequence ID" value="RMN32022.1"/>
    <property type="molecule type" value="Genomic_DNA"/>
</dbReference>
<dbReference type="PANTHER" id="PTHR32089">
    <property type="entry name" value="METHYL-ACCEPTING CHEMOTAXIS PROTEIN MCPB"/>
    <property type="match status" value="1"/>
</dbReference>
<dbReference type="PROSITE" id="PS51753">
    <property type="entry name" value="HBM"/>
    <property type="match status" value="1"/>
</dbReference>
<dbReference type="FunFam" id="1.10.287.950:FF:000001">
    <property type="entry name" value="Methyl-accepting chemotaxis sensory transducer"/>
    <property type="match status" value="1"/>
</dbReference>
<evidence type="ECO:0000313" key="18">
    <source>
        <dbReference type="Proteomes" id="UP000281372"/>
    </source>
</evidence>
<dbReference type="SUPFAM" id="SSF58104">
    <property type="entry name" value="Methyl-accepting chemotaxis protein (MCP) signaling domain"/>
    <property type="match status" value="1"/>
</dbReference>
<evidence type="ECO:0000256" key="10">
    <source>
        <dbReference type="PROSITE-ProRule" id="PRU00284"/>
    </source>
</evidence>
<dbReference type="InterPro" id="IPR003660">
    <property type="entry name" value="HAMP_dom"/>
</dbReference>
<keyword evidence="7 11" id="KW-0472">Membrane</keyword>
<dbReference type="Gene3D" id="1.20.1440.210">
    <property type="match status" value="2"/>
</dbReference>
<keyword evidence="8 10" id="KW-0807">Transducer</keyword>
<comment type="similarity">
    <text evidence="9">Belongs to the methyl-accepting chemotaxis (MCP) protein family.</text>
</comment>
<keyword evidence="15" id="KW-0808">Transferase</keyword>
<dbReference type="SMART" id="SM01358">
    <property type="entry name" value="HBM"/>
    <property type="match status" value="1"/>
</dbReference>
<gene>
    <name evidence="15" type="ORF">ALO81_03976</name>
    <name evidence="16" type="ORF">ALQ64_04467</name>
</gene>
<evidence type="ECO:0000313" key="17">
    <source>
        <dbReference type="Proteomes" id="UP000050564"/>
    </source>
</evidence>
<dbReference type="SMART" id="SM00283">
    <property type="entry name" value="MA"/>
    <property type="match status" value="1"/>
</dbReference>
<sequence>MAVPENFMNSWFANISVNMKLAVGFGLVLVFTAILALTGWTSMGGLIKRSNWMSDITLLNAQLTKLRVTRLQYMVADGDEKVAETVQVSLDGFKAYQQKLLSSFKSPENVKMLEQLSAVIADYQQSLNNMRSGYKASNLARDELTTHAVKSLAVFDQLQAEVKNMDPADANRFEQFEIVTRAKDDLRLARYEVRGYTTNVTPETEQMAVAKLDAAIKDLDTLKATFSGPQAEQLKQLETSLQAYRATLQNFKVANATIAQARKEMTTQGQDIVKISEAMYQLQLDRRDQESAQARTTQIICTLLAMTLGVIAAVIITRQITRPLKETMAVVDRIASGDLTQTQAITRRDELGVLQQGIQRMGTTLRDLIGGIRDSVVQIASAAEELSAVTEQTSAGVNSQKVETDQVATAMHEMSATVAEVARNAEQASHAASNADREARDGDKVVGEAIAQIERLATEVGRSADAMNQLEQESDKIGKVMDVIKAVAEQTNLLALNAAIEAARAGEAGRGFAVVADEVRGLAQRTQQSTVEIETLVAALQSGTRQVSSIMLNSRELTVSSVQLSRKAGTSLGSITQTVSSIQAMNQQIAAAAEQQSAVAEEISRSIVNVRDVSEQTASASEETAASSVELARLGGHLQTLVSRFKI</sequence>
<comment type="subcellular location">
    <subcellularLocation>
        <location evidence="1">Cell membrane</location>
        <topology evidence="1">Multi-pass membrane protein</topology>
    </subcellularLocation>
</comment>
<feature type="domain" description="Methyl-accepting transducer" evidence="12">
    <location>
        <begin position="375"/>
        <end position="611"/>
    </location>
</feature>
<dbReference type="GO" id="GO:0005886">
    <property type="term" value="C:plasma membrane"/>
    <property type="evidence" value="ECO:0007669"/>
    <property type="project" value="UniProtKB-SubCell"/>
</dbReference>
<keyword evidence="15" id="KW-0418">Kinase</keyword>
<evidence type="ECO:0000256" key="4">
    <source>
        <dbReference type="ARBA" id="ARBA00022500"/>
    </source>
</evidence>
<reference evidence="16 18" key="2">
    <citation type="submission" date="2018-08" db="EMBL/GenBank/DDBJ databases">
        <title>Recombination of ecologically and evolutionarily significant loci maintains genetic cohesion in the Pseudomonas syringae species complex.</title>
        <authorList>
            <person name="Dillon M."/>
            <person name="Thakur S."/>
            <person name="Almeida R.N.D."/>
            <person name="Weir B.S."/>
            <person name="Guttman D.S."/>
        </authorList>
    </citation>
    <scope>NUCLEOTIDE SEQUENCE [LARGE SCALE GENOMIC DNA]</scope>
    <source>
        <strain evidence="16 18">ICMP 2821</strain>
    </source>
</reference>
<evidence type="ECO:0000259" key="13">
    <source>
        <dbReference type="PROSITE" id="PS50885"/>
    </source>
</evidence>
<dbReference type="PATRIC" id="fig|86840.3.peg.5775"/>
<evidence type="ECO:0000256" key="6">
    <source>
        <dbReference type="ARBA" id="ARBA00022989"/>
    </source>
</evidence>
<reference evidence="15 17" key="1">
    <citation type="submission" date="2015-09" db="EMBL/GenBank/DDBJ databases">
        <title>Genome announcement of multiple Pseudomonas syringae strains.</title>
        <authorList>
            <person name="Thakur S."/>
            <person name="Wang P.W."/>
            <person name="Gong Y."/>
            <person name="Weir B.S."/>
            <person name="Guttman D.S."/>
        </authorList>
    </citation>
    <scope>NUCLEOTIDE SEQUENCE [LARGE SCALE GENOMIC DNA]</scope>
    <source>
        <strain evidence="15 17">ICMP2823</strain>
    </source>
</reference>
<comment type="caution">
    <text evidence="15">The sequence shown here is derived from an EMBL/GenBank/DDBJ whole genome shotgun (WGS) entry which is preliminary data.</text>
</comment>
<dbReference type="CDD" id="cd11386">
    <property type="entry name" value="MCP_signal"/>
    <property type="match status" value="1"/>
</dbReference>
<dbReference type="PROSITE" id="PS50885">
    <property type="entry name" value="HAMP"/>
    <property type="match status" value="1"/>
</dbReference>
<evidence type="ECO:0000313" key="16">
    <source>
        <dbReference type="EMBL" id="RMN32022.1"/>
    </source>
</evidence>
<dbReference type="PROSITE" id="PS50111">
    <property type="entry name" value="CHEMOTAXIS_TRANSDUC_2"/>
    <property type="match status" value="1"/>
</dbReference>
<protein>
    <submittedName>
        <fullName evidence="15">Histidine kinase, HAMP region: chemotaxis sensory transducer</fullName>
    </submittedName>
    <submittedName>
        <fullName evidence="16">Methyl-accepting chemotaxis protein</fullName>
    </submittedName>
</protein>
<feature type="transmembrane region" description="Helical" evidence="11">
    <location>
        <begin position="20"/>
        <end position="40"/>
    </location>
</feature>
<organism evidence="15 17">
    <name type="scientific">Pseudomonas cannabina</name>
    <dbReference type="NCBI Taxonomy" id="86840"/>
    <lineage>
        <taxon>Bacteria</taxon>
        <taxon>Pseudomonadati</taxon>
        <taxon>Pseudomonadota</taxon>
        <taxon>Gammaproteobacteria</taxon>
        <taxon>Pseudomonadales</taxon>
        <taxon>Pseudomonadaceae</taxon>
        <taxon>Pseudomonas</taxon>
    </lineage>
</organism>
<evidence type="ECO:0000256" key="1">
    <source>
        <dbReference type="ARBA" id="ARBA00004651"/>
    </source>
</evidence>
<dbReference type="Pfam" id="PF00672">
    <property type="entry name" value="HAMP"/>
    <property type="match status" value="1"/>
</dbReference>
<dbReference type="Pfam" id="PF00015">
    <property type="entry name" value="MCPsignal"/>
    <property type="match status" value="1"/>
</dbReference>
<evidence type="ECO:0000313" key="15">
    <source>
        <dbReference type="EMBL" id="KPW68482.1"/>
    </source>
</evidence>
<keyword evidence="5 11" id="KW-0812">Transmembrane</keyword>
<evidence type="ECO:0000259" key="12">
    <source>
        <dbReference type="PROSITE" id="PS50111"/>
    </source>
</evidence>
<accession>A0A0P9LE80</accession>
<dbReference type="EMBL" id="LJPX01000483">
    <property type="protein sequence ID" value="KPW68482.1"/>
    <property type="molecule type" value="Genomic_DNA"/>
</dbReference>
<dbReference type="CDD" id="cd06225">
    <property type="entry name" value="HAMP"/>
    <property type="match status" value="1"/>
</dbReference>
<dbReference type="PRINTS" id="PR00260">
    <property type="entry name" value="CHEMTRNSDUCR"/>
</dbReference>
<dbReference type="Proteomes" id="UP000281372">
    <property type="component" value="Unassembled WGS sequence"/>
</dbReference>
<dbReference type="Pfam" id="PF16591">
    <property type="entry name" value="HBM"/>
    <property type="match status" value="1"/>
</dbReference>
<proteinExistence type="inferred from homology"/>
<evidence type="ECO:0000259" key="14">
    <source>
        <dbReference type="PROSITE" id="PS51753"/>
    </source>
</evidence>
<keyword evidence="6 11" id="KW-1133">Transmembrane helix</keyword>
<evidence type="ECO:0000256" key="2">
    <source>
        <dbReference type="ARBA" id="ARBA00022475"/>
    </source>
</evidence>
<evidence type="ECO:0000256" key="7">
    <source>
        <dbReference type="ARBA" id="ARBA00023136"/>
    </source>
</evidence>
<keyword evidence="3" id="KW-0488">Methylation</keyword>
<dbReference type="GO" id="GO:0004888">
    <property type="term" value="F:transmembrane signaling receptor activity"/>
    <property type="evidence" value="ECO:0007669"/>
    <property type="project" value="InterPro"/>
</dbReference>
<dbReference type="PANTHER" id="PTHR32089:SF120">
    <property type="entry name" value="METHYL-ACCEPTING CHEMOTAXIS PROTEIN TLPQ"/>
    <property type="match status" value="1"/>
</dbReference>